<dbReference type="PRINTS" id="PR00180">
    <property type="entry name" value="CRETINALDHBP"/>
</dbReference>
<dbReference type="InterPro" id="IPR001251">
    <property type="entry name" value="CRAL-TRIO_dom"/>
</dbReference>
<dbReference type="Pfam" id="PF00650">
    <property type="entry name" value="CRAL_TRIO"/>
    <property type="match status" value="1"/>
</dbReference>
<dbReference type="GO" id="GO:0016020">
    <property type="term" value="C:membrane"/>
    <property type="evidence" value="ECO:0007669"/>
    <property type="project" value="TreeGrafter"/>
</dbReference>
<name>A0A1S4EA20_DIACI</name>
<gene>
    <name evidence="3" type="primary">LOC103507949</name>
</gene>
<sequence length="124" mass="14290">MISDLWIHKGRLFVGEDAILDMSIYTDRYREKLGIQTLVQWVNTLKVLPTRLNKFVIINSTGFIETMFKLVKPFLAEKLQNRFFIYSRGIEALSEHFSPEDLPKDLGGTCPFTVRELSGKLPPV</sequence>
<dbReference type="PANTHER" id="PTHR10174">
    <property type="entry name" value="ALPHA-TOCOPHEROL TRANSFER PROTEIN-RELATED"/>
    <property type="match status" value="1"/>
</dbReference>
<proteinExistence type="predicted"/>
<dbReference type="AlphaFoldDB" id="A0A1S4EA20"/>
<dbReference type="PaxDb" id="121845-A0A1S4EA20"/>
<organism evidence="2 3">
    <name type="scientific">Diaphorina citri</name>
    <name type="common">Asian citrus psyllid</name>
    <dbReference type="NCBI Taxonomy" id="121845"/>
    <lineage>
        <taxon>Eukaryota</taxon>
        <taxon>Metazoa</taxon>
        <taxon>Ecdysozoa</taxon>
        <taxon>Arthropoda</taxon>
        <taxon>Hexapoda</taxon>
        <taxon>Insecta</taxon>
        <taxon>Pterygota</taxon>
        <taxon>Neoptera</taxon>
        <taxon>Paraneoptera</taxon>
        <taxon>Hemiptera</taxon>
        <taxon>Sternorrhyncha</taxon>
        <taxon>Psylloidea</taxon>
        <taxon>Psyllidae</taxon>
        <taxon>Diaphorininae</taxon>
        <taxon>Diaphorina</taxon>
    </lineage>
</organism>
<evidence type="ECO:0000259" key="1">
    <source>
        <dbReference type="PROSITE" id="PS50191"/>
    </source>
</evidence>
<accession>A0A1S4EA20</accession>
<dbReference type="GeneID" id="103507949"/>
<dbReference type="Gene3D" id="3.40.525.10">
    <property type="entry name" value="CRAL-TRIO lipid binding domain"/>
    <property type="match status" value="1"/>
</dbReference>
<evidence type="ECO:0000313" key="2">
    <source>
        <dbReference type="Proteomes" id="UP000079169"/>
    </source>
</evidence>
<dbReference type="PROSITE" id="PS50191">
    <property type="entry name" value="CRAL_TRIO"/>
    <property type="match status" value="1"/>
</dbReference>
<dbReference type="STRING" id="121845.A0A1S4EA20"/>
<protein>
    <submittedName>
        <fullName evidence="3">Clavesin-1-like</fullName>
    </submittedName>
</protein>
<feature type="domain" description="CRAL-TRIO" evidence="1">
    <location>
        <begin position="1"/>
        <end position="114"/>
    </location>
</feature>
<dbReference type="RefSeq" id="XP_017299026.1">
    <property type="nucleotide sequence ID" value="XM_017443537.2"/>
</dbReference>
<dbReference type="InterPro" id="IPR036865">
    <property type="entry name" value="CRAL-TRIO_dom_sf"/>
</dbReference>
<keyword evidence="2" id="KW-1185">Reference proteome</keyword>
<evidence type="ECO:0000313" key="3">
    <source>
        <dbReference type="RefSeq" id="XP_017299026.1"/>
    </source>
</evidence>
<dbReference type="GO" id="GO:1902936">
    <property type="term" value="F:phosphatidylinositol bisphosphate binding"/>
    <property type="evidence" value="ECO:0007669"/>
    <property type="project" value="TreeGrafter"/>
</dbReference>
<reference evidence="3" key="1">
    <citation type="submission" date="2025-08" db="UniProtKB">
        <authorList>
            <consortium name="RefSeq"/>
        </authorList>
    </citation>
    <scope>IDENTIFICATION</scope>
</reference>
<dbReference type="SUPFAM" id="SSF52087">
    <property type="entry name" value="CRAL/TRIO domain"/>
    <property type="match status" value="1"/>
</dbReference>
<dbReference type="CDD" id="cd00170">
    <property type="entry name" value="SEC14"/>
    <property type="match status" value="1"/>
</dbReference>
<dbReference type="Proteomes" id="UP000079169">
    <property type="component" value="Unplaced"/>
</dbReference>
<dbReference type="KEGG" id="dci:103507949"/>
<dbReference type="PANTHER" id="PTHR10174:SF208">
    <property type="entry name" value="CRAL-TRIO DOMAIN-CONTAINING PROTEIN DDB_G0278031"/>
    <property type="match status" value="1"/>
</dbReference>